<dbReference type="Proteomes" id="UP001163255">
    <property type="component" value="Chromosome"/>
</dbReference>
<keyword evidence="2" id="KW-1185">Reference proteome</keyword>
<dbReference type="RefSeq" id="WP_262595442.1">
    <property type="nucleotide sequence ID" value="NZ_CP103300.1"/>
</dbReference>
<gene>
    <name evidence="1" type="ORF">NX720_14095</name>
</gene>
<proteinExistence type="predicted"/>
<reference evidence="1" key="1">
    <citation type="submission" date="2022-10" db="EMBL/GenBank/DDBJ databases">
        <title>Completed Genome Sequence of two octocoral isolated bacterium, Endozoicomonas euniceicola EF212T and Endozoicomonas gorgoniicola PS125T.</title>
        <authorList>
            <person name="Chiou Y.-J."/>
            <person name="Chen Y.-H."/>
        </authorList>
    </citation>
    <scope>NUCLEOTIDE SEQUENCE</scope>
    <source>
        <strain evidence="1">EF212</strain>
    </source>
</reference>
<evidence type="ECO:0000313" key="2">
    <source>
        <dbReference type="Proteomes" id="UP001163255"/>
    </source>
</evidence>
<evidence type="ECO:0000313" key="1">
    <source>
        <dbReference type="EMBL" id="UYM14042.1"/>
    </source>
</evidence>
<accession>A0ABY6GNE6</accession>
<protein>
    <submittedName>
        <fullName evidence="1">Uncharacterized protein</fullName>
    </submittedName>
</protein>
<sequence length="93" mass="10764">MKYSYVLAVRSIIDVTRSGWFMLNELAKLADKYQTNIIGGTEYRTTIRVPHYRTVMQLRTAGYIDHEVVLDENDHDVLDDFYVLLIDPAEVPA</sequence>
<dbReference type="EMBL" id="CP103300">
    <property type="protein sequence ID" value="UYM14042.1"/>
    <property type="molecule type" value="Genomic_DNA"/>
</dbReference>
<name>A0ABY6GNE6_9GAMM</name>
<organism evidence="1 2">
    <name type="scientific">Endozoicomonas euniceicola</name>
    <dbReference type="NCBI Taxonomy" id="1234143"/>
    <lineage>
        <taxon>Bacteria</taxon>
        <taxon>Pseudomonadati</taxon>
        <taxon>Pseudomonadota</taxon>
        <taxon>Gammaproteobacteria</taxon>
        <taxon>Oceanospirillales</taxon>
        <taxon>Endozoicomonadaceae</taxon>
        <taxon>Endozoicomonas</taxon>
    </lineage>
</organism>